<feature type="domain" description="CAAX prenyl protease 2/Lysostaphin resistance protein A-like" evidence="2">
    <location>
        <begin position="112"/>
        <end position="198"/>
    </location>
</feature>
<keyword evidence="3" id="KW-0378">Hydrolase</keyword>
<feature type="transmembrane region" description="Helical" evidence="1">
    <location>
        <begin position="105"/>
        <end position="124"/>
    </location>
</feature>
<accession>A0A3M0GDA2</accession>
<feature type="transmembrane region" description="Helical" evidence="1">
    <location>
        <begin position="39"/>
        <end position="59"/>
    </location>
</feature>
<keyword evidence="1" id="KW-0812">Transmembrane</keyword>
<organism evidence="3 4">
    <name type="scientific">Dokdonia sinensis</name>
    <dbReference type="NCBI Taxonomy" id="2479847"/>
    <lineage>
        <taxon>Bacteria</taxon>
        <taxon>Pseudomonadati</taxon>
        <taxon>Bacteroidota</taxon>
        <taxon>Flavobacteriia</taxon>
        <taxon>Flavobacteriales</taxon>
        <taxon>Flavobacteriaceae</taxon>
        <taxon>Dokdonia</taxon>
    </lineage>
</organism>
<dbReference type="Proteomes" id="UP000281985">
    <property type="component" value="Unassembled WGS sequence"/>
</dbReference>
<comment type="caution">
    <text evidence="3">The sequence shown here is derived from an EMBL/GenBank/DDBJ whole genome shotgun (WGS) entry which is preliminary data.</text>
</comment>
<dbReference type="GO" id="GO:0004175">
    <property type="term" value="F:endopeptidase activity"/>
    <property type="evidence" value="ECO:0007669"/>
    <property type="project" value="UniProtKB-ARBA"/>
</dbReference>
<dbReference type="RefSeq" id="WP_121917191.1">
    <property type="nucleotide sequence ID" value="NZ_REFV01000006.1"/>
</dbReference>
<proteinExistence type="predicted"/>
<evidence type="ECO:0000313" key="4">
    <source>
        <dbReference type="Proteomes" id="UP000281985"/>
    </source>
</evidence>
<keyword evidence="4" id="KW-1185">Reference proteome</keyword>
<dbReference type="OrthoDB" id="9805801at2"/>
<evidence type="ECO:0000259" key="2">
    <source>
        <dbReference type="Pfam" id="PF02517"/>
    </source>
</evidence>
<evidence type="ECO:0000313" key="3">
    <source>
        <dbReference type="EMBL" id="RMB59553.1"/>
    </source>
</evidence>
<keyword evidence="3" id="KW-0645">Protease</keyword>
<keyword evidence="1" id="KW-0472">Membrane</keyword>
<dbReference type="GO" id="GO:0008237">
    <property type="term" value="F:metallopeptidase activity"/>
    <property type="evidence" value="ECO:0007669"/>
    <property type="project" value="UniProtKB-KW"/>
</dbReference>
<name>A0A3M0GDA2_9FLAO</name>
<protein>
    <submittedName>
        <fullName evidence="3">CPBP family intramembrane metalloprotease</fullName>
    </submittedName>
</protein>
<feature type="transmembrane region" description="Helical" evidence="1">
    <location>
        <begin position="198"/>
        <end position="218"/>
    </location>
</feature>
<evidence type="ECO:0000256" key="1">
    <source>
        <dbReference type="SAM" id="Phobius"/>
    </source>
</evidence>
<dbReference type="GO" id="GO:0006508">
    <property type="term" value="P:proteolysis"/>
    <property type="evidence" value="ECO:0007669"/>
    <property type="project" value="UniProtKB-KW"/>
</dbReference>
<gene>
    <name evidence="3" type="ORF">EAX61_08185</name>
</gene>
<feature type="transmembrane region" description="Helical" evidence="1">
    <location>
        <begin position="12"/>
        <end position="33"/>
    </location>
</feature>
<feature type="transmembrane region" description="Helical" evidence="1">
    <location>
        <begin position="71"/>
        <end position="93"/>
    </location>
</feature>
<dbReference type="InterPro" id="IPR003675">
    <property type="entry name" value="Rce1/LyrA-like_dom"/>
</dbReference>
<feature type="transmembrane region" description="Helical" evidence="1">
    <location>
        <begin position="145"/>
        <end position="178"/>
    </location>
</feature>
<dbReference type="GO" id="GO:0080120">
    <property type="term" value="P:CAAX-box protein maturation"/>
    <property type="evidence" value="ECO:0007669"/>
    <property type="project" value="UniProtKB-ARBA"/>
</dbReference>
<sequence>MTSQKPLSSTRNYLIAEFFVLFVATPLSLLLPYDFRIKVATILIAFSYLLFVLFRKTAISFTIKKDINWKWFFWMILSKFLVIAVVTGIYVYVVDATKLFCVPRTDLKLFGIILLVYTFLSVWPQEAIYRTFFFERYGQFFNNRNVLIFVNAVIFSLAHIFLQNVLVTVLTFIGGLLFAYTYEKSRSTTLVSIEHAVYGNWLFTVGLGEMLAFPGMGAC</sequence>
<keyword evidence="3" id="KW-0482">Metalloprotease</keyword>
<dbReference type="Pfam" id="PF02517">
    <property type="entry name" value="Rce1-like"/>
    <property type="match status" value="1"/>
</dbReference>
<dbReference type="AlphaFoldDB" id="A0A3M0GDA2"/>
<reference evidence="3 4" key="1">
    <citation type="submission" date="2018-10" db="EMBL/GenBank/DDBJ databases">
        <title>Dokdonia luteus sp. nov., isolated from sea water.</title>
        <authorList>
            <person name="Zhou L.Y."/>
            <person name="Du Z.J."/>
        </authorList>
    </citation>
    <scope>NUCLEOTIDE SEQUENCE [LARGE SCALE GENOMIC DNA]</scope>
    <source>
        <strain evidence="3 4">SH27</strain>
    </source>
</reference>
<dbReference type="EMBL" id="REFV01000006">
    <property type="protein sequence ID" value="RMB59553.1"/>
    <property type="molecule type" value="Genomic_DNA"/>
</dbReference>
<keyword evidence="1" id="KW-1133">Transmembrane helix</keyword>